<dbReference type="Pfam" id="PF00005">
    <property type="entry name" value="ABC_tran"/>
    <property type="match status" value="1"/>
</dbReference>
<sequence>MSGGDRSTGRVCKVFSGPVRWRLVAAVCALAVASVVHMVLPWFLGRIVDEGLLAGDRGALIGWSVGLFGVSLLNPLFYVMGYRQMGLAEAEVERRLAEELASALTVSRRPGRVSRAPGDVVTLLSTDGRDVAALCSTVGHGVMNVVAFTLGTVMVWRIDPVLGGVLLVGVVAATGIAGPLLGRLTGHQQGYRSELAELGRQANDLVSGLRVLRGIGGEGQFLARYTAQSKSLRGAAHRMTVSGTWVQALQQAVPLAYLAVITWVGARLAVAGSISVGDLSAAFGYATGLLMYSGSLLGNAQQLVAARVGASRLAHALAPRTPDGPEAPAGHDRSSAVDVVLADLPVSQGMLTVVVTDHPAGVSGIFHHIARSPYEASRLLAGHGDVAPLRVLVVDDGDHLFAGSLRDVVNTPDDTAAQRALSVACAEDVVVRGGAGLDGWVAEGGRNLSGGQRQRLALARAVAADPDVLLAVDPTVALDAVTEAEVARRLARCRRGRTTVVVSPSTVWRRHADRVVEWGPLPATKRGEAR</sequence>
<keyword evidence="3 5" id="KW-1133">Transmembrane helix</keyword>
<evidence type="ECO:0000256" key="1">
    <source>
        <dbReference type="ARBA" id="ARBA00004651"/>
    </source>
</evidence>
<keyword evidence="9" id="KW-1185">Reference proteome</keyword>
<dbReference type="GO" id="GO:0015421">
    <property type="term" value="F:ABC-type oligopeptide transporter activity"/>
    <property type="evidence" value="ECO:0007669"/>
    <property type="project" value="TreeGrafter"/>
</dbReference>
<dbReference type="InterPro" id="IPR039421">
    <property type="entry name" value="Type_1_exporter"/>
</dbReference>
<dbReference type="Pfam" id="PF00664">
    <property type="entry name" value="ABC_membrane"/>
    <property type="match status" value="1"/>
</dbReference>
<evidence type="ECO:0000256" key="2">
    <source>
        <dbReference type="ARBA" id="ARBA00022692"/>
    </source>
</evidence>
<feature type="transmembrane region" description="Helical" evidence="5">
    <location>
        <begin position="60"/>
        <end position="79"/>
    </location>
</feature>
<gene>
    <name evidence="8" type="ordered locus">Ksed_01280</name>
</gene>
<feature type="transmembrane region" description="Helical" evidence="5">
    <location>
        <begin position="131"/>
        <end position="156"/>
    </location>
</feature>
<evidence type="ECO:0000256" key="4">
    <source>
        <dbReference type="ARBA" id="ARBA00023136"/>
    </source>
</evidence>
<dbReference type="Proteomes" id="UP000006666">
    <property type="component" value="Chromosome"/>
</dbReference>
<feature type="domain" description="ABC transporter" evidence="6">
    <location>
        <begin position="274"/>
        <end position="530"/>
    </location>
</feature>
<dbReference type="SUPFAM" id="SSF52540">
    <property type="entry name" value="P-loop containing nucleoside triphosphate hydrolases"/>
    <property type="match status" value="1"/>
</dbReference>
<evidence type="ECO:0000313" key="9">
    <source>
        <dbReference type="Proteomes" id="UP000006666"/>
    </source>
</evidence>
<dbReference type="Gene3D" id="1.20.1560.10">
    <property type="entry name" value="ABC transporter type 1, transmembrane domain"/>
    <property type="match status" value="1"/>
</dbReference>
<dbReference type="PROSITE" id="PS00211">
    <property type="entry name" value="ABC_TRANSPORTER_1"/>
    <property type="match status" value="1"/>
</dbReference>
<dbReference type="SUPFAM" id="SSF90123">
    <property type="entry name" value="ABC transporter transmembrane region"/>
    <property type="match status" value="1"/>
</dbReference>
<dbReference type="HOGENOM" id="CLU_000604_84_3_11"/>
<feature type="transmembrane region" description="Helical" evidence="5">
    <location>
        <begin position="21"/>
        <end position="40"/>
    </location>
</feature>
<dbReference type="InterPro" id="IPR011527">
    <property type="entry name" value="ABC1_TM_dom"/>
</dbReference>
<dbReference type="eggNOG" id="COG1132">
    <property type="taxonomic scope" value="Bacteria"/>
</dbReference>
<dbReference type="PROSITE" id="PS50929">
    <property type="entry name" value="ABC_TM1F"/>
    <property type="match status" value="1"/>
</dbReference>
<evidence type="ECO:0000256" key="3">
    <source>
        <dbReference type="ARBA" id="ARBA00022989"/>
    </source>
</evidence>
<dbReference type="InterPro" id="IPR036640">
    <property type="entry name" value="ABC1_TM_sf"/>
</dbReference>
<dbReference type="GO" id="GO:0016887">
    <property type="term" value="F:ATP hydrolysis activity"/>
    <property type="evidence" value="ECO:0007669"/>
    <property type="project" value="InterPro"/>
</dbReference>
<dbReference type="PROSITE" id="PS50893">
    <property type="entry name" value="ABC_TRANSPORTER_2"/>
    <property type="match status" value="1"/>
</dbReference>
<dbReference type="AlphaFoldDB" id="C7NIZ4"/>
<evidence type="ECO:0000256" key="5">
    <source>
        <dbReference type="SAM" id="Phobius"/>
    </source>
</evidence>
<dbReference type="RefSeq" id="WP_012801638.1">
    <property type="nucleotide sequence ID" value="NC_013169.1"/>
</dbReference>
<organism evidence="8 9">
    <name type="scientific">Kytococcus sedentarius (strain ATCC 14392 / DSM 20547 / JCM 11482 / CCUG 33030 / NBRC 15357 / NCTC 11040 / CCM 314 / 541)</name>
    <name type="common">Micrococcus sedentarius</name>
    <dbReference type="NCBI Taxonomy" id="478801"/>
    <lineage>
        <taxon>Bacteria</taxon>
        <taxon>Bacillati</taxon>
        <taxon>Actinomycetota</taxon>
        <taxon>Actinomycetes</taxon>
        <taxon>Micrococcales</taxon>
        <taxon>Kytococcaceae</taxon>
        <taxon>Kytococcus</taxon>
    </lineage>
</organism>
<feature type="domain" description="ABC transmembrane type-1" evidence="7">
    <location>
        <begin position="24"/>
        <end position="305"/>
    </location>
</feature>
<name>C7NIZ4_KYTSD</name>
<dbReference type="EMBL" id="CP001686">
    <property type="protein sequence ID" value="ACV05219.1"/>
    <property type="molecule type" value="Genomic_DNA"/>
</dbReference>
<dbReference type="InterPro" id="IPR027417">
    <property type="entry name" value="P-loop_NTPase"/>
</dbReference>
<feature type="transmembrane region" description="Helical" evidence="5">
    <location>
        <begin position="162"/>
        <end position="182"/>
    </location>
</feature>
<dbReference type="STRING" id="478801.Ksed_01280"/>
<evidence type="ECO:0000313" key="8">
    <source>
        <dbReference type="EMBL" id="ACV05219.1"/>
    </source>
</evidence>
<proteinExistence type="predicted"/>
<evidence type="ECO:0000259" key="6">
    <source>
        <dbReference type="PROSITE" id="PS50893"/>
    </source>
</evidence>
<dbReference type="KEGG" id="kse:Ksed_01280"/>
<dbReference type="PANTHER" id="PTHR43394:SF1">
    <property type="entry name" value="ATP-BINDING CASSETTE SUB-FAMILY B MEMBER 10, MITOCHONDRIAL"/>
    <property type="match status" value="1"/>
</dbReference>
<keyword evidence="4 5" id="KW-0472">Membrane</keyword>
<accession>C7NIZ4</accession>
<dbReference type="GO" id="GO:0005524">
    <property type="term" value="F:ATP binding"/>
    <property type="evidence" value="ECO:0007669"/>
    <property type="project" value="InterPro"/>
</dbReference>
<evidence type="ECO:0000259" key="7">
    <source>
        <dbReference type="PROSITE" id="PS50929"/>
    </source>
</evidence>
<dbReference type="InterPro" id="IPR017871">
    <property type="entry name" value="ABC_transporter-like_CS"/>
</dbReference>
<dbReference type="Gene3D" id="3.40.50.300">
    <property type="entry name" value="P-loop containing nucleotide triphosphate hydrolases"/>
    <property type="match status" value="1"/>
</dbReference>
<dbReference type="InterPro" id="IPR003439">
    <property type="entry name" value="ABC_transporter-like_ATP-bd"/>
</dbReference>
<dbReference type="GO" id="GO:0005886">
    <property type="term" value="C:plasma membrane"/>
    <property type="evidence" value="ECO:0007669"/>
    <property type="project" value="UniProtKB-SubCell"/>
</dbReference>
<reference evidence="8 9" key="1">
    <citation type="journal article" date="2009" name="Stand. Genomic Sci.">
        <title>Complete genome sequence of Kytococcus sedentarius type strain (541).</title>
        <authorList>
            <person name="Sims D."/>
            <person name="Brettin T."/>
            <person name="Detter J.C."/>
            <person name="Han C."/>
            <person name="Lapidus A."/>
            <person name="Copeland A."/>
            <person name="Glavina Del Rio T."/>
            <person name="Nolan M."/>
            <person name="Chen F."/>
            <person name="Lucas S."/>
            <person name="Tice H."/>
            <person name="Cheng J.F."/>
            <person name="Bruce D."/>
            <person name="Goodwin L."/>
            <person name="Pitluck S."/>
            <person name="Ovchinnikova G."/>
            <person name="Pati A."/>
            <person name="Ivanova N."/>
            <person name="Mavrommatis K."/>
            <person name="Chen A."/>
            <person name="Palaniappan K."/>
            <person name="D'haeseleer P."/>
            <person name="Chain P."/>
            <person name="Bristow J."/>
            <person name="Eisen J.A."/>
            <person name="Markowitz V."/>
            <person name="Hugenholtz P."/>
            <person name="Schneider S."/>
            <person name="Goker M."/>
            <person name="Pukall R."/>
            <person name="Kyrpides N.C."/>
            <person name="Klenk H.P."/>
        </authorList>
    </citation>
    <scope>NUCLEOTIDE SEQUENCE [LARGE SCALE GENOMIC DNA]</scope>
    <source>
        <strain evidence="9">ATCC 14392 / DSM 20547 / JCM 11482 / CCUG 33030 / NBRC 15357 / NCTC 11040 / CCM 314 / 541</strain>
    </source>
</reference>
<dbReference type="PANTHER" id="PTHR43394">
    <property type="entry name" value="ATP-DEPENDENT PERMEASE MDL1, MITOCHONDRIAL"/>
    <property type="match status" value="1"/>
</dbReference>
<protein>
    <submittedName>
        <fullName evidence="8">ABC-type multidrug transport system, ATPase and permease component</fullName>
    </submittedName>
</protein>
<comment type="subcellular location">
    <subcellularLocation>
        <location evidence="1">Cell membrane</location>
        <topology evidence="1">Multi-pass membrane protein</topology>
    </subcellularLocation>
</comment>
<keyword evidence="2 5" id="KW-0812">Transmembrane</keyword>